<name>A0ABU4JDA7_9FLAO</name>
<keyword evidence="1" id="KW-0472">Membrane</keyword>
<dbReference type="EMBL" id="JAMXLT020000002">
    <property type="protein sequence ID" value="MDW8547632.1"/>
    <property type="molecule type" value="Genomic_DNA"/>
</dbReference>
<protein>
    <recommendedName>
        <fullName evidence="4">Potassium transporter TrkA</fullName>
    </recommendedName>
</protein>
<evidence type="ECO:0008006" key="4">
    <source>
        <dbReference type="Google" id="ProtNLM"/>
    </source>
</evidence>
<dbReference type="RefSeq" id="WP_063968912.1">
    <property type="nucleotide sequence ID" value="NZ_JAMXLT020000002.1"/>
</dbReference>
<organism evidence="2 3">
    <name type="scientific">Epilithonimonas ginsengisoli</name>
    <dbReference type="NCBI Taxonomy" id="1245592"/>
    <lineage>
        <taxon>Bacteria</taxon>
        <taxon>Pseudomonadati</taxon>
        <taxon>Bacteroidota</taxon>
        <taxon>Flavobacteriia</taxon>
        <taxon>Flavobacteriales</taxon>
        <taxon>Weeksellaceae</taxon>
        <taxon>Chryseobacterium group</taxon>
        <taxon>Epilithonimonas</taxon>
    </lineage>
</organism>
<keyword evidence="3" id="KW-1185">Reference proteome</keyword>
<feature type="transmembrane region" description="Helical" evidence="1">
    <location>
        <begin position="69"/>
        <end position="93"/>
    </location>
</feature>
<sequence>MKWFKFFLKSRRIALIISAFYVGIGTLAVCSVYPKDWFYGDWSLSVLIITFPVTIISFGYRYAEVDSLLPVLIIQAVMFVLTFLFLISVSSLFKSIFKQTKK</sequence>
<comment type="caution">
    <text evidence="2">The sequence shown here is derived from an EMBL/GenBank/DDBJ whole genome shotgun (WGS) entry which is preliminary data.</text>
</comment>
<feature type="transmembrane region" description="Helical" evidence="1">
    <location>
        <begin position="12"/>
        <end position="32"/>
    </location>
</feature>
<dbReference type="Proteomes" id="UP001204439">
    <property type="component" value="Unassembled WGS sequence"/>
</dbReference>
<gene>
    <name evidence="2" type="ORF">NG800_001840</name>
</gene>
<feature type="transmembrane region" description="Helical" evidence="1">
    <location>
        <begin position="44"/>
        <end position="63"/>
    </location>
</feature>
<accession>A0ABU4JDA7</accession>
<proteinExistence type="predicted"/>
<keyword evidence="1" id="KW-0812">Transmembrane</keyword>
<evidence type="ECO:0000313" key="2">
    <source>
        <dbReference type="EMBL" id="MDW8547632.1"/>
    </source>
</evidence>
<evidence type="ECO:0000256" key="1">
    <source>
        <dbReference type="SAM" id="Phobius"/>
    </source>
</evidence>
<keyword evidence="1" id="KW-1133">Transmembrane helix</keyword>
<evidence type="ECO:0000313" key="3">
    <source>
        <dbReference type="Proteomes" id="UP001204439"/>
    </source>
</evidence>
<reference evidence="2 3" key="1">
    <citation type="submission" date="2023-11" db="EMBL/GenBank/DDBJ databases">
        <title>First isolation, identification, and characterization of non-pathogenic Epilithonimonas ginsengisoli isolated from diseased farmed rainbow trout (Oncorhynchus mykiss) in Chile.</title>
        <authorList>
            <person name="Miranda C.D."/>
            <person name="Irgang R."/>
            <person name="Concha C."/>
            <person name="Rojas R."/>
            <person name="Avendano R."/>
        </authorList>
    </citation>
    <scope>NUCLEOTIDE SEQUENCE [LARGE SCALE GENOMIC DNA]</scope>
    <source>
        <strain evidence="2 3">FP99</strain>
    </source>
</reference>